<keyword evidence="1" id="KW-0677">Repeat</keyword>
<name>A0A1M5D9F2_9FIRM</name>
<dbReference type="SUPFAM" id="SSF54631">
    <property type="entry name" value="CBS-domain pair"/>
    <property type="match status" value="1"/>
</dbReference>
<evidence type="ECO:0000256" key="1">
    <source>
        <dbReference type="ARBA" id="ARBA00022737"/>
    </source>
</evidence>
<dbReference type="PANTHER" id="PTHR48108">
    <property type="entry name" value="CBS DOMAIN-CONTAINING PROTEIN CBSX2, CHLOROPLASTIC"/>
    <property type="match status" value="1"/>
</dbReference>
<keyword evidence="6" id="KW-1185">Reference proteome</keyword>
<accession>A0A1M5D9F2</accession>
<dbReference type="OrthoDB" id="9802114at2"/>
<dbReference type="SMART" id="SM00116">
    <property type="entry name" value="CBS"/>
    <property type="match status" value="2"/>
</dbReference>
<evidence type="ECO:0000313" key="5">
    <source>
        <dbReference type="EMBL" id="SHF63581.1"/>
    </source>
</evidence>
<dbReference type="SUPFAM" id="SSF55021">
    <property type="entry name" value="ACT-like"/>
    <property type="match status" value="1"/>
</dbReference>
<dbReference type="InterPro" id="IPR045865">
    <property type="entry name" value="ACT-like_dom_sf"/>
</dbReference>
<evidence type="ECO:0000256" key="2">
    <source>
        <dbReference type="PROSITE-ProRule" id="PRU00703"/>
    </source>
</evidence>
<evidence type="ECO:0000259" key="3">
    <source>
        <dbReference type="PROSITE" id="PS51371"/>
    </source>
</evidence>
<dbReference type="Gene3D" id="3.30.70.260">
    <property type="match status" value="1"/>
</dbReference>
<dbReference type="Pfam" id="PF00571">
    <property type="entry name" value="CBS"/>
    <property type="match status" value="2"/>
</dbReference>
<evidence type="ECO:0000259" key="4">
    <source>
        <dbReference type="PROSITE" id="PS51671"/>
    </source>
</evidence>
<dbReference type="PANTHER" id="PTHR48108:SF34">
    <property type="entry name" value="CBS DOMAIN-CONTAINING PROTEIN YHCV"/>
    <property type="match status" value="1"/>
</dbReference>
<dbReference type="Gene3D" id="3.10.580.10">
    <property type="entry name" value="CBS-domain"/>
    <property type="match status" value="1"/>
</dbReference>
<dbReference type="InterPro" id="IPR000644">
    <property type="entry name" value="CBS_dom"/>
</dbReference>
<dbReference type="RefSeq" id="WP_027356675.1">
    <property type="nucleotide sequence ID" value="NZ_FQUW01000046.1"/>
</dbReference>
<gene>
    <name evidence="5" type="ORF">SAMN02745218_02758</name>
</gene>
<sequence length="210" mass="23376">MFVRDYMSTSPICINSGTPILEALNIMRKNRIRHLPVVDKGQLVGLVTERDLLTVSPSPATTLSVFEMNYLLSKMVVKEVMKTSPITIGPDCSIEEASLIMREHKIGSLPVVEEDRLVGIITQTDILDALIRIFGLRKAGTRLVLEASDRIGALADILAIVREHQINVIGVACREKEEQRVQIMLRLSTVEPQSLINDLQKQGYEVKSVS</sequence>
<dbReference type="InterPro" id="IPR002912">
    <property type="entry name" value="ACT_dom"/>
</dbReference>
<feature type="domain" description="ACT" evidence="4">
    <location>
        <begin position="142"/>
        <end position="210"/>
    </location>
</feature>
<keyword evidence="2" id="KW-0129">CBS domain</keyword>
<protein>
    <submittedName>
        <fullName evidence="5">Acetoin utilization protein AcuB</fullName>
    </submittedName>
</protein>
<dbReference type="PROSITE" id="PS51671">
    <property type="entry name" value="ACT"/>
    <property type="match status" value="1"/>
</dbReference>
<dbReference type="InterPro" id="IPR051462">
    <property type="entry name" value="CBS_domain-containing"/>
</dbReference>
<reference evidence="6" key="1">
    <citation type="submission" date="2016-11" db="EMBL/GenBank/DDBJ databases">
        <authorList>
            <person name="Varghese N."/>
            <person name="Submissions S."/>
        </authorList>
    </citation>
    <scope>NUCLEOTIDE SEQUENCE [LARGE SCALE GENOMIC DNA]</scope>
    <source>
        <strain evidence="6">DSM 11792</strain>
    </source>
</reference>
<organism evidence="5 6">
    <name type="scientific">Desulfofundulus australicus DSM 11792</name>
    <dbReference type="NCBI Taxonomy" id="1121425"/>
    <lineage>
        <taxon>Bacteria</taxon>
        <taxon>Bacillati</taxon>
        <taxon>Bacillota</taxon>
        <taxon>Clostridia</taxon>
        <taxon>Eubacteriales</taxon>
        <taxon>Peptococcaceae</taxon>
        <taxon>Desulfofundulus</taxon>
    </lineage>
</organism>
<dbReference type="Pfam" id="PF01842">
    <property type="entry name" value="ACT"/>
    <property type="match status" value="1"/>
</dbReference>
<dbReference type="EMBL" id="FQUW01000046">
    <property type="protein sequence ID" value="SHF63581.1"/>
    <property type="molecule type" value="Genomic_DNA"/>
</dbReference>
<dbReference type="PROSITE" id="PS51371">
    <property type="entry name" value="CBS"/>
    <property type="match status" value="2"/>
</dbReference>
<dbReference type="AlphaFoldDB" id="A0A1M5D9F2"/>
<dbReference type="CDD" id="cd04584">
    <property type="entry name" value="CBS_pair_AcuB_like"/>
    <property type="match status" value="1"/>
</dbReference>
<feature type="domain" description="CBS" evidence="3">
    <location>
        <begin position="81"/>
        <end position="138"/>
    </location>
</feature>
<dbReference type="InterPro" id="IPR046342">
    <property type="entry name" value="CBS_dom_sf"/>
</dbReference>
<feature type="domain" description="CBS" evidence="3">
    <location>
        <begin position="7"/>
        <end position="62"/>
    </location>
</feature>
<evidence type="ECO:0000313" key="6">
    <source>
        <dbReference type="Proteomes" id="UP000184196"/>
    </source>
</evidence>
<dbReference type="Proteomes" id="UP000184196">
    <property type="component" value="Unassembled WGS sequence"/>
</dbReference>
<proteinExistence type="predicted"/>